<keyword evidence="1" id="KW-0812">Transmembrane</keyword>
<dbReference type="RefSeq" id="WP_369265220.1">
    <property type="nucleotide sequence ID" value="NZ_CP163440.1"/>
</dbReference>
<organism evidence="2">
    <name type="scientific">Streptomyces sp. R35</name>
    <dbReference type="NCBI Taxonomy" id="3238630"/>
    <lineage>
        <taxon>Bacteria</taxon>
        <taxon>Bacillati</taxon>
        <taxon>Actinomycetota</taxon>
        <taxon>Actinomycetes</taxon>
        <taxon>Kitasatosporales</taxon>
        <taxon>Streptomycetaceae</taxon>
        <taxon>Streptomyces</taxon>
    </lineage>
</organism>
<keyword evidence="1" id="KW-1133">Transmembrane helix</keyword>
<protein>
    <recommendedName>
        <fullName evidence="3">Transmembrane protein</fullName>
    </recommendedName>
</protein>
<evidence type="ECO:0000313" key="2">
    <source>
        <dbReference type="EMBL" id="XDQ68407.1"/>
    </source>
</evidence>
<gene>
    <name evidence="2" type="ORF">AB5J50_50585</name>
</gene>
<reference evidence="2" key="1">
    <citation type="submission" date="2024-07" db="EMBL/GenBank/DDBJ databases">
        <authorList>
            <person name="Yu S.T."/>
        </authorList>
    </citation>
    <scope>NUCLEOTIDE SEQUENCE</scope>
    <source>
        <strain evidence="2">R35</strain>
    </source>
</reference>
<sequence>MFIDLIWETVKVNLDKDLRTEWPWRFALLEPSTCAAIVTLLVGVIVTRAQLSMTMHPVLSWTAGPWRSDALAEPKRTVRIVNGGGGRSVVRSVRYRLQVNQTQSSGTEVPTGWCSWQEAVGALNRAGLVWMDDYFLAHIGSGASIPMTTDTRQGMEILALGANAVGRLSRIDVRLQVVDVLGDVYQRDLNCIRPAPTALQ</sequence>
<feature type="transmembrane region" description="Helical" evidence="1">
    <location>
        <begin position="24"/>
        <end position="46"/>
    </location>
</feature>
<name>A0AB39SPA1_9ACTN</name>
<evidence type="ECO:0000256" key="1">
    <source>
        <dbReference type="SAM" id="Phobius"/>
    </source>
</evidence>
<dbReference type="AlphaFoldDB" id="A0AB39SPA1"/>
<dbReference type="EMBL" id="CP163440">
    <property type="protein sequence ID" value="XDQ68407.1"/>
    <property type="molecule type" value="Genomic_DNA"/>
</dbReference>
<keyword evidence="1" id="KW-0472">Membrane</keyword>
<accession>A0AB39SPA1</accession>
<evidence type="ECO:0008006" key="3">
    <source>
        <dbReference type="Google" id="ProtNLM"/>
    </source>
</evidence>
<proteinExistence type="predicted"/>